<feature type="domain" description="PPM-type phosphatase" evidence="7">
    <location>
        <begin position="12"/>
        <end position="238"/>
    </location>
</feature>
<dbReference type="RefSeq" id="WP_066097580.1">
    <property type="nucleotide sequence ID" value="NZ_CP016027.1"/>
</dbReference>
<dbReference type="CDD" id="cd14014">
    <property type="entry name" value="STKc_PknB_like"/>
    <property type="match status" value="1"/>
</dbReference>
<evidence type="ECO:0000259" key="7">
    <source>
        <dbReference type="PROSITE" id="PS51746"/>
    </source>
</evidence>
<keyword evidence="1" id="KW-0808">Transferase</keyword>
<dbReference type="STRING" id="1860122.A9404_00190"/>
<dbReference type="SUPFAM" id="SSF56112">
    <property type="entry name" value="Protein kinase-like (PK-like)"/>
    <property type="match status" value="1"/>
</dbReference>
<organism evidence="8 9">
    <name type="scientific">Halothiobacillus diazotrophicus</name>
    <dbReference type="NCBI Taxonomy" id="1860122"/>
    <lineage>
        <taxon>Bacteria</taxon>
        <taxon>Pseudomonadati</taxon>
        <taxon>Pseudomonadota</taxon>
        <taxon>Gammaproteobacteria</taxon>
        <taxon>Chromatiales</taxon>
        <taxon>Halothiobacillaceae</taxon>
        <taxon>Halothiobacillus</taxon>
    </lineage>
</organism>
<dbReference type="GO" id="GO:0005524">
    <property type="term" value="F:ATP binding"/>
    <property type="evidence" value="ECO:0007669"/>
    <property type="project" value="UniProtKB-KW"/>
</dbReference>
<keyword evidence="5" id="KW-1133">Transmembrane helix</keyword>
<evidence type="ECO:0000256" key="1">
    <source>
        <dbReference type="ARBA" id="ARBA00022679"/>
    </source>
</evidence>
<keyword evidence="5" id="KW-0472">Membrane</keyword>
<dbReference type="GO" id="GO:0004674">
    <property type="term" value="F:protein serine/threonine kinase activity"/>
    <property type="evidence" value="ECO:0007669"/>
    <property type="project" value="TreeGrafter"/>
</dbReference>
<dbReference type="InterPro" id="IPR001932">
    <property type="entry name" value="PPM-type_phosphatase-like_dom"/>
</dbReference>
<keyword evidence="3" id="KW-0418">Kinase</keyword>
<dbReference type="Pfam" id="PF00069">
    <property type="entry name" value="Pkinase"/>
    <property type="match status" value="1"/>
</dbReference>
<dbReference type="Proteomes" id="UP000078596">
    <property type="component" value="Chromosome"/>
</dbReference>
<dbReference type="InterPro" id="IPR036457">
    <property type="entry name" value="PPM-type-like_dom_sf"/>
</dbReference>
<keyword evidence="9" id="KW-1185">Reference proteome</keyword>
<dbReference type="CDD" id="cd00143">
    <property type="entry name" value="PP2Cc"/>
    <property type="match status" value="1"/>
</dbReference>
<evidence type="ECO:0000313" key="8">
    <source>
        <dbReference type="EMBL" id="ANJ66010.1"/>
    </source>
</evidence>
<dbReference type="Gene3D" id="1.10.510.10">
    <property type="entry name" value="Transferase(Phosphotransferase) domain 1"/>
    <property type="match status" value="1"/>
</dbReference>
<dbReference type="InterPro" id="IPR000719">
    <property type="entry name" value="Prot_kinase_dom"/>
</dbReference>
<accession>A0A191ZDR6</accession>
<dbReference type="PANTHER" id="PTHR43289:SF6">
    <property type="entry name" value="SERINE_THREONINE-PROTEIN KINASE NEKL-3"/>
    <property type="match status" value="1"/>
</dbReference>
<dbReference type="SMART" id="SM00332">
    <property type="entry name" value="PP2Cc"/>
    <property type="match status" value="1"/>
</dbReference>
<dbReference type="EMBL" id="CP016027">
    <property type="protein sequence ID" value="ANJ66010.1"/>
    <property type="molecule type" value="Genomic_DNA"/>
</dbReference>
<dbReference type="SMART" id="SM00220">
    <property type="entry name" value="S_TKc"/>
    <property type="match status" value="1"/>
</dbReference>
<dbReference type="InterPro" id="IPR011009">
    <property type="entry name" value="Kinase-like_dom_sf"/>
</dbReference>
<keyword evidence="4" id="KW-0067">ATP-binding</keyword>
<evidence type="ECO:0000313" key="9">
    <source>
        <dbReference type="Proteomes" id="UP000078596"/>
    </source>
</evidence>
<dbReference type="KEGG" id="haz:A9404_00190"/>
<dbReference type="Gene3D" id="3.60.40.10">
    <property type="entry name" value="PPM-type phosphatase domain"/>
    <property type="match status" value="1"/>
</dbReference>
<keyword evidence="5" id="KW-0812">Transmembrane</keyword>
<protein>
    <submittedName>
        <fullName evidence="8">Uncharacterized protein</fullName>
    </submittedName>
</protein>
<proteinExistence type="predicted"/>
<dbReference type="PROSITE" id="PS00108">
    <property type="entry name" value="PROTEIN_KINASE_ST"/>
    <property type="match status" value="1"/>
</dbReference>
<sequence>MTDIETPGLQVDFGFATDPGRRGENQDFVGAVIPNEPALSLRGATFCVADGVGGHAGGRIAAELTVGNFLEGFYALADTLGIEALAARSLGAINSWIHAQGRQDPNLSGMATTFTALILRGRNLHVVHIGDSRAYLLQAGHCEILTEDHTLKQPDLQHVLYRAVGLEEQIRVDHQTRELQVNDRLLLCSDGVHGALSTETLRDLLASGTEPQVLSERIVAEALRQGSQDNVTALVVHIRGLPATDRHHLETTFGLLPIKEPPAAGEIIDGFQLIRTISNGRYSRLMLAQETDAAEKQPRPVVLKFPQPRVASDREYRAAFVREALIGSRVHSPWIAEIITLPRARQSCLYSVMPYYTGQTLSAFIEQQHPIGLTTGGRIGVQLAKALYALHRQRIIHRDIKPENVLLLENRELKLLDLGVARLPGWEDRNDPALVNAIPGTPSFMAPEQFDGERGNTATDVYALAVTLFYLFTRSYPYGEIEPFSHPRFAKRKSLCTLRPDLPLWLDHLLDKALSTDPAERPQDSMEFAFELEQGLSGQAQGLPPARPLLQRNPVRFWQLVSLFLFICLMLSLWGLTHA</sequence>
<feature type="transmembrane region" description="Helical" evidence="5">
    <location>
        <begin position="557"/>
        <end position="576"/>
    </location>
</feature>
<evidence type="ECO:0000256" key="2">
    <source>
        <dbReference type="ARBA" id="ARBA00022741"/>
    </source>
</evidence>
<reference evidence="8 9" key="1">
    <citation type="submission" date="2016-06" db="EMBL/GenBank/DDBJ databases">
        <title>Insight into the functional genes involving in sulfur oxidation in Pearl River water.</title>
        <authorList>
            <person name="Luo J."/>
            <person name="Tan X."/>
            <person name="Lin W."/>
        </authorList>
    </citation>
    <scope>NUCLEOTIDE SEQUENCE [LARGE SCALE GENOMIC DNA]</scope>
    <source>
        <strain evidence="8 9">LS2</strain>
    </source>
</reference>
<dbReference type="SUPFAM" id="SSF81606">
    <property type="entry name" value="PP2C-like"/>
    <property type="match status" value="1"/>
</dbReference>
<dbReference type="OrthoDB" id="9801841at2"/>
<dbReference type="Gene3D" id="3.30.200.20">
    <property type="entry name" value="Phosphorylase Kinase, domain 1"/>
    <property type="match status" value="1"/>
</dbReference>
<dbReference type="AlphaFoldDB" id="A0A191ZDR6"/>
<evidence type="ECO:0000256" key="5">
    <source>
        <dbReference type="SAM" id="Phobius"/>
    </source>
</evidence>
<dbReference type="InterPro" id="IPR008271">
    <property type="entry name" value="Ser/Thr_kinase_AS"/>
</dbReference>
<dbReference type="PANTHER" id="PTHR43289">
    <property type="entry name" value="MITOGEN-ACTIVATED PROTEIN KINASE KINASE KINASE 20-RELATED"/>
    <property type="match status" value="1"/>
</dbReference>
<evidence type="ECO:0000256" key="3">
    <source>
        <dbReference type="ARBA" id="ARBA00022777"/>
    </source>
</evidence>
<feature type="domain" description="Protein kinase" evidence="6">
    <location>
        <begin position="271"/>
        <end position="536"/>
    </location>
</feature>
<dbReference type="Pfam" id="PF13672">
    <property type="entry name" value="PP2C_2"/>
    <property type="match status" value="1"/>
</dbReference>
<evidence type="ECO:0000256" key="4">
    <source>
        <dbReference type="ARBA" id="ARBA00022840"/>
    </source>
</evidence>
<evidence type="ECO:0000259" key="6">
    <source>
        <dbReference type="PROSITE" id="PS50011"/>
    </source>
</evidence>
<keyword evidence="2" id="KW-0547">Nucleotide-binding</keyword>
<dbReference type="PROSITE" id="PS50011">
    <property type="entry name" value="PROTEIN_KINASE_DOM"/>
    <property type="match status" value="1"/>
</dbReference>
<dbReference type="PROSITE" id="PS51746">
    <property type="entry name" value="PPM_2"/>
    <property type="match status" value="1"/>
</dbReference>
<dbReference type="SMART" id="SM00331">
    <property type="entry name" value="PP2C_SIG"/>
    <property type="match status" value="1"/>
</dbReference>
<gene>
    <name evidence="8" type="ORF">A9404_00190</name>
</gene>
<name>A0A191ZDR6_9GAMM</name>